<dbReference type="Pfam" id="PF00189">
    <property type="entry name" value="Ribosomal_S3_C"/>
    <property type="match status" value="1"/>
</dbReference>
<organism evidence="12 13">
    <name type="scientific">Candidatus Coatesbacteria bacterium 4484_99</name>
    <dbReference type="NCBI Taxonomy" id="1970774"/>
    <lineage>
        <taxon>Bacteria</taxon>
        <taxon>Candidatus Coatesiibacteriota</taxon>
    </lineage>
</organism>
<keyword evidence="5 8" id="KW-0687">Ribonucleoprotein</keyword>
<comment type="similarity">
    <text evidence="1 8 9">Belongs to the universal ribosomal protein uS3 family.</text>
</comment>
<dbReference type="PROSITE" id="PS50823">
    <property type="entry name" value="KH_TYPE_2"/>
    <property type="match status" value="1"/>
</dbReference>
<evidence type="ECO:0000256" key="8">
    <source>
        <dbReference type="HAMAP-Rule" id="MF_01309"/>
    </source>
</evidence>
<dbReference type="PANTHER" id="PTHR11760">
    <property type="entry name" value="30S/40S RIBOSOMAL PROTEIN S3"/>
    <property type="match status" value="1"/>
</dbReference>
<dbReference type="SMART" id="SM00322">
    <property type="entry name" value="KH"/>
    <property type="match status" value="1"/>
</dbReference>
<dbReference type="Gene3D" id="3.30.1140.32">
    <property type="entry name" value="Ribosomal protein S3, C-terminal domain"/>
    <property type="match status" value="1"/>
</dbReference>
<dbReference type="AlphaFoldDB" id="A0A1W9S143"/>
<evidence type="ECO:0000259" key="11">
    <source>
        <dbReference type="PROSITE" id="PS50823"/>
    </source>
</evidence>
<dbReference type="GO" id="GO:0019843">
    <property type="term" value="F:rRNA binding"/>
    <property type="evidence" value="ECO:0007669"/>
    <property type="project" value="UniProtKB-UniRule"/>
</dbReference>
<evidence type="ECO:0000256" key="5">
    <source>
        <dbReference type="ARBA" id="ARBA00023274"/>
    </source>
</evidence>
<dbReference type="GO" id="GO:0022627">
    <property type="term" value="C:cytosolic small ribosomal subunit"/>
    <property type="evidence" value="ECO:0007669"/>
    <property type="project" value="TreeGrafter"/>
</dbReference>
<dbReference type="PROSITE" id="PS00548">
    <property type="entry name" value="RIBOSOMAL_S3"/>
    <property type="match status" value="1"/>
</dbReference>
<keyword evidence="3 8" id="KW-0694">RNA-binding</keyword>
<comment type="function">
    <text evidence="6 8">Binds the lower part of the 30S subunit head. Binds mRNA in the 70S ribosome, positioning it for translation.</text>
</comment>
<dbReference type="InterPro" id="IPR001351">
    <property type="entry name" value="Ribosomal_uS3_C"/>
</dbReference>
<name>A0A1W9S143_9BACT</name>
<gene>
    <name evidence="8" type="primary">rpsC</name>
    <name evidence="12" type="ORF">B6D57_03265</name>
</gene>
<comment type="subunit">
    <text evidence="8">Part of the 30S ribosomal subunit. Forms a tight complex with proteins S10 and S14.</text>
</comment>
<feature type="region of interest" description="Disordered" evidence="10">
    <location>
        <begin position="213"/>
        <end position="236"/>
    </location>
</feature>
<dbReference type="InterPro" id="IPR057258">
    <property type="entry name" value="Ribosomal_uS3"/>
</dbReference>
<evidence type="ECO:0000256" key="6">
    <source>
        <dbReference type="ARBA" id="ARBA00024998"/>
    </source>
</evidence>
<evidence type="ECO:0000256" key="7">
    <source>
        <dbReference type="ARBA" id="ARBA00035257"/>
    </source>
</evidence>
<dbReference type="InterPro" id="IPR015946">
    <property type="entry name" value="KH_dom-like_a/b"/>
</dbReference>
<dbReference type="FunFam" id="3.30.300.20:FF:000001">
    <property type="entry name" value="30S ribosomal protein S3"/>
    <property type="match status" value="1"/>
</dbReference>
<sequence>MGQKTHPYGFRLGFNRTWKSRWFSKENYKRYLHEDLAIKRAIEKKGRNAGISSIEIERQGEIVTVYIHTARPGVIIGRKGSEVNKLRDELSNMVEGQVNIEIKEIQNPETDAQLIAESVAQQLERRVSFRRAMKRAVETAMRFGALGVKVACSGRLGGVEMARTEWYKDGRLPLSTLRADIDYGTAEAMTQYGIIGVKAWVYKGEMLPEDLTRKITPEQEPVVVQPKGSPKRKKKR</sequence>
<dbReference type="CDD" id="cd02412">
    <property type="entry name" value="KH-II_30S_S3"/>
    <property type="match status" value="1"/>
</dbReference>
<evidence type="ECO:0000256" key="2">
    <source>
        <dbReference type="ARBA" id="ARBA00022730"/>
    </source>
</evidence>
<dbReference type="EMBL" id="NATQ01000057">
    <property type="protein sequence ID" value="OQX90405.1"/>
    <property type="molecule type" value="Genomic_DNA"/>
</dbReference>
<dbReference type="InterPro" id="IPR036419">
    <property type="entry name" value="Ribosomal_S3_C_sf"/>
</dbReference>
<dbReference type="GO" id="GO:0006412">
    <property type="term" value="P:translation"/>
    <property type="evidence" value="ECO:0007669"/>
    <property type="project" value="UniProtKB-UniRule"/>
</dbReference>
<comment type="caution">
    <text evidence="12">The sequence shown here is derived from an EMBL/GenBank/DDBJ whole genome shotgun (WGS) entry which is preliminary data.</text>
</comment>
<proteinExistence type="inferred from homology"/>
<dbReference type="HAMAP" id="MF_01309_B">
    <property type="entry name" value="Ribosomal_uS3_B"/>
    <property type="match status" value="1"/>
</dbReference>
<dbReference type="InterPro" id="IPR018280">
    <property type="entry name" value="Ribosomal_uS3_CS"/>
</dbReference>
<keyword evidence="4 8" id="KW-0689">Ribosomal protein</keyword>
<dbReference type="InterPro" id="IPR005704">
    <property type="entry name" value="Ribosomal_uS3_bac-typ"/>
</dbReference>
<evidence type="ECO:0000313" key="13">
    <source>
        <dbReference type="Proteomes" id="UP000192611"/>
    </source>
</evidence>
<evidence type="ECO:0000256" key="4">
    <source>
        <dbReference type="ARBA" id="ARBA00022980"/>
    </source>
</evidence>
<dbReference type="Pfam" id="PF07650">
    <property type="entry name" value="KH_2"/>
    <property type="match status" value="1"/>
</dbReference>
<evidence type="ECO:0000256" key="1">
    <source>
        <dbReference type="ARBA" id="ARBA00010761"/>
    </source>
</evidence>
<dbReference type="Gene3D" id="3.30.300.20">
    <property type="match status" value="1"/>
</dbReference>
<evidence type="ECO:0000256" key="9">
    <source>
        <dbReference type="RuleBase" id="RU003624"/>
    </source>
</evidence>
<reference evidence="13" key="1">
    <citation type="submission" date="2017-03" db="EMBL/GenBank/DDBJ databases">
        <title>Novel pathways for hydrocarbon cycling and metabolic interdependencies in hydrothermal sediment communities.</title>
        <authorList>
            <person name="Dombrowski N."/>
            <person name="Seitz K."/>
            <person name="Teske A."/>
            <person name="Baker B."/>
        </authorList>
    </citation>
    <scope>NUCLEOTIDE SEQUENCE [LARGE SCALE GENOMIC DNA]</scope>
</reference>
<dbReference type="GO" id="GO:0003735">
    <property type="term" value="F:structural constituent of ribosome"/>
    <property type="evidence" value="ECO:0007669"/>
    <property type="project" value="InterPro"/>
</dbReference>
<dbReference type="NCBIfam" id="TIGR01009">
    <property type="entry name" value="rpsC_bact"/>
    <property type="match status" value="1"/>
</dbReference>
<dbReference type="SUPFAM" id="SSF54821">
    <property type="entry name" value="Ribosomal protein S3 C-terminal domain"/>
    <property type="match status" value="1"/>
</dbReference>
<dbReference type="InterPro" id="IPR004087">
    <property type="entry name" value="KH_dom"/>
</dbReference>
<protein>
    <recommendedName>
        <fullName evidence="7 8">Small ribosomal subunit protein uS3</fullName>
    </recommendedName>
</protein>
<evidence type="ECO:0000313" key="12">
    <source>
        <dbReference type="EMBL" id="OQX90405.1"/>
    </source>
</evidence>
<evidence type="ECO:0000256" key="3">
    <source>
        <dbReference type="ARBA" id="ARBA00022884"/>
    </source>
</evidence>
<dbReference type="GO" id="GO:0003729">
    <property type="term" value="F:mRNA binding"/>
    <property type="evidence" value="ECO:0007669"/>
    <property type="project" value="UniProtKB-UniRule"/>
</dbReference>
<dbReference type="SUPFAM" id="SSF54814">
    <property type="entry name" value="Prokaryotic type KH domain (KH-domain type II)"/>
    <property type="match status" value="1"/>
</dbReference>
<dbReference type="PANTHER" id="PTHR11760:SF19">
    <property type="entry name" value="SMALL RIBOSOMAL SUBUNIT PROTEIN US3C"/>
    <property type="match status" value="1"/>
</dbReference>
<accession>A0A1W9S143</accession>
<dbReference type="Proteomes" id="UP000192611">
    <property type="component" value="Unassembled WGS sequence"/>
</dbReference>
<dbReference type="InterPro" id="IPR004044">
    <property type="entry name" value="KH_dom_type_2"/>
</dbReference>
<evidence type="ECO:0000256" key="10">
    <source>
        <dbReference type="SAM" id="MobiDB-lite"/>
    </source>
</evidence>
<keyword evidence="2 8" id="KW-0699">rRNA-binding</keyword>
<dbReference type="InterPro" id="IPR009019">
    <property type="entry name" value="KH_sf_prok-type"/>
</dbReference>
<feature type="domain" description="KH type-2" evidence="11">
    <location>
        <begin position="38"/>
        <end position="106"/>
    </location>
</feature>